<sequence>MAGVGVAKAKAMVMTMSSQGQRPMVAVGGLLFPFLLKLSFSLELVRKTYCDLLYSSRLFVFQLTHIAAGDHHHNTNSSNTGRFVRALRLVYERLTHFRWSQSPITSPPPFNLLSSSPHDQESALHTLSMLAL</sequence>
<dbReference type="EMBL" id="BTGU01000003">
    <property type="protein sequence ID" value="GMN32801.1"/>
    <property type="molecule type" value="Genomic_DNA"/>
</dbReference>
<name>A0AA88CW66_FICCA</name>
<evidence type="ECO:0000313" key="1">
    <source>
        <dbReference type="EMBL" id="GMN32801.1"/>
    </source>
</evidence>
<accession>A0AA88CW66</accession>
<dbReference type="AlphaFoldDB" id="A0AA88CW66"/>
<gene>
    <name evidence="1" type="ORF">TIFTF001_003832</name>
</gene>
<protein>
    <submittedName>
        <fullName evidence="1">Uncharacterized protein</fullName>
    </submittedName>
</protein>
<keyword evidence="2" id="KW-1185">Reference proteome</keyword>
<comment type="caution">
    <text evidence="1">The sequence shown here is derived from an EMBL/GenBank/DDBJ whole genome shotgun (WGS) entry which is preliminary data.</text>
</comment>
<dbReference type="Proteomes" id="UP001187192">
    <property type="component" value="Unassembled WGS sequence"/>
</dbReference>
<organism evidence="1 2">
    <name type="scientific">Ficus carica</name>
    <name type="common">Common fig</name>
    <dbReference type="NCBI Taxonomy" id="3494"/>
    <lineage>
        <taxon>Eukaryota</taxon>
        <taxon>Viridiplantae</taxon>
        <taxon>Streptophyta</taxon>
        <taxon>Embryophyta</taxon>
        <taxon>Tracheophyta</taxon>
        <taxon>Spermatophyta</taxon>
        <taxon>Magnoliopsida</taxon>
        <taxon>eudicotyledons</taxon>
        <taxon>Gunneridae</taxon>
        <taxon>Pentapetalae</taxon>
        <taxon>rosids</taxon>
        <taxon>fabids</taxon>
        <taxon>Rosales</taxon>
        <taxon>Moraceae</taxon>
        <taxon>Ficeae</taxon>
        <taxon>Ficus</taxon>
    </lineage>
</organism>
<evidence type="ECO:0000313" key="2">
    <source>
        <dbReference type="Proteomes" id="UP001187192"/>
    </source>
</evidence>
<dbReference type="PANTHER" id="PTHR38925:SF1">
    <property type="entry name" value="PROTEIN, PUTATIVE-RELATED"/>
    <property type="match status" value="1"/>
</dbReference>
<dbReference type="PANTHER" id="PTHR38925">
    <property type="entry name" value="PROTEIN, PUTATIVE-RELATED"/>
    <property type="match status" value="1"/>
</dbReference>
<proteinExistence type="predicted"/>
<reference evidence="1" key="1">
    <citation type="submission" date="2023-07" db="EMBL/GenBank/DDBJ databases">
        <title>draft genome sequence of fig (Ficus carica).</title>
        <authorList>
            <person name="Takahashi T."/>
            <person name="Nishimura K."/>
        </authorList>
    </citation>
    <scope>NUCLEOTIDE SEQUENCE</scope>
</reference>
<dbReference type="Gramene" id="FCD_00006642-RA">
    <property type="protein sequence ID" value="FCD_00006642-RA:cds"/>
    <property type="gene ID" value="FCD_00006642"/>
</dbReference>